<sequence length="122" mass="12362">MSKASDGADQQERNQILGKVLLAIIFLVLGGIFGFAGGTAIGFGGGAGVGIATGLSAGLCGLAQATRDEGLLTDAQLDQAFNRAAENLRSLSPEIETEAEQIVGGAGECEAVLERLRQAATN</sequence>
<comment type="caution">
    <text evidence="2">The sequence shown here is derived from an EMBL/GenBank/DDBJ whole genome shotgun (WGS) entry which is preliminary data.</text>
</comment>
<organism evidence="2 3">
    <name type="scientific">Sulfitobacter sediminis</name>
    <dbReference type="NCBI Taxonomy" id="3234186"/>
    <lineage>
        <taxon>Bacteria</taxon>
        <taxon>Pseudomonadati</taxon>
        <taxon>Pseudomonadota</taxon>
        <taxon>Alphaproteobacteria</taxon>
        <taxon>Rhodobacterales</taxon>
        <taxon>Roseobacteraceae</taxon>
        <taxon>Sulfitobacter</taxon>
    </lineage>
</organism>
<keyword evidence="1" id="KW-0472">Membrane</keyword>
<keyword evidence="1" id="KW-1133">Transmembrane helix</keyword>
<feature type="transmembrane region" description="Helical" evidence="1">
    <location>
        <begin position="20"/>
        <end position="37"/>
    </location>
</feature>
<feature type="transmembrane region" description="Helical" evidence="1">
    <location>
        <begin position="43"/>
        <end position="63"/>
    </location>
</feature>
<evidence type="ECO:0000313" key="2">
    <source>
        <dbReference type="EMBL" id="MEW9919530.1"/>
    </source>
</evidence>
<evidence type="ECO:0000256" key="1">
    <source>
        <dbReference type="SAM" id="Phobius"/>
    </source>
</evidence>
<keyword evidence="3" id="KW-1185">Reference proteome</keyword>
<keyword evidence="1" id="KW-0812">Transmembrane</keyword>
<name>A0ABV3RKM4_9RHOB</name>
<protein>
    <submittedName>
        <fullName evidence="2">Uncharacterized protein</fullName>
    </submittedName>
</protein>
<proteinExistence type="predicted"/>
<dbReference type="Proteomes" id="UP001556098">
    <property type="component" value="Unassembled WGS sequence"/>
</dbReference>
<evidence type="ECO:0000313" key="3">
    <source>
        <dbReference type="Proteomes" id="UP001556098"/>
    </source>
</evidence>
<gene>
    <name evidence="2" type="ORF">AB2B41_07945</name>
</gene>
<reference evidence="2 3" key="1">
    <citation type="submission" date="2024-07" db="EMBL/GenBank/DDBJ databases">
        <title>Marimonas sp.nov., isolated from tidal-flat sediment.</title>
        <authorList>
            <person name="Jayan J.N."/>
            <person name="Lee S.S."/>
        </authorList>
    </citation>
    <scope>NUCLEOTIDE SEQUENCE [LARGE SCALE GENOMIC DNA]</scope>
    <source>
        <strain evidence="2 3">MJW-29</strain>
    </source>
</reference>
<dbReference type="RefSeq" id="WP_367877238.1">
    <property type="nucleotide sequence ID" value="NZ_JBFNXX010000005.1"/>
</dbReference>
<dbReference type="EMBL" id="JBFNXX010000005">
    <property type="protein sequence ID" value="MEW9919530.1"/>
    <property type="molecule type" value="Genomic_DNA"/>
</dbReference>
<accession>A0ABV3RKM4</accession>